<evidence type="ECO:0000256" key="3">
    <source>
        <dbReference type="ARBA" id="ARBA00016337"/>
    </source>
</evidence>
<evidence type="ECO:0000313" key="12">
    <source>
        <dbReference type="Proteomes" id="UP000541185"/>
    </source>
</evidence>
<evidence type="ECO:0000256" key="1">
    <source>
        <dbReference type="ARBA" id="ARBA00001946"/>
    </source>
</evidence>
<dbReference type="RefSeq" id="WP_169420964.1">
    <property type="nucleotide sequence ID" value="NZ_JABBFX010000002.1"/>
</dbReference>
<evidence type="ECO:0000256" key="8">
    <source>
        <dbReference type="ARBA" id="ARBA00022842"/>
    </source>
</evidence>
<evidence type="ECO:0000256" key="4">
    <source>
        <dbReference type="ARBA" id="ARBA00022630"/>
    </source>
</evidence>
<reference evidence="11 12" key="1">
    <citation type="submission" date="2020-04" db="EMBL/GenBank/DDBJ databases">
        <title>Ramlibacter sp. G-1-2-2 isolated from soil.</title>
        <authorList>
            <person name="Dahal R.H."/>
        </authorList>
    </citation>
    <scope>NUCLEOTIDE SEQUENCE [LARGE SCALE GENOMIC DNA]</scope>
    <source>
        <strain evidence="11 12">G-1-2-2</strain>
    </source>
</reference>
<protein>
    <recommendedName>
        <fullName evidence="3">FAD:protein FMN transferase</fullName>
        <ecNumber evidence="2">2.7.1.180</ecNumber>
    </recommendedName>
    <alternativeName>
        <fullName evidence="9">Flavin transferase</fullName>
    </alternativeName>
</protein>
<gene>
    <name evidence="11" type="ORF">HHL11_23440</name>
</gene>
<dbReference type="EC" id="2.7.1.180" evidence="2"/>
<accession>A0A848H8C1</accession>
<keyword evidence="12" id="KW-1185">Reference proteome</keyword>
<proteinExistence type="predicted"/>
<dbReference type="GO" id="GO:0046872">
    <property type="term" value="F:metal ion binding"/>
    <property type="evidence" value="ECO:0007669"/>
    <property type="project" value="UniProtKB-KW"/>
</dbReference>
<keyword evidence="5 11" id="KW-0808">Transferase</keyword>
<dbReference type="Proteomes" id="UP000541185">
    <property type="component" value="Unassembled WGS sequence"/>
</dbReference>
<evidence type="ECO:0000256" key="7">
    <source>
        <dbReference type="ARBA" id="ARBA00022827"/>
    </source>
</evidence>
<dbReference type="EMBL" id="JABBFX010000002">
    <property type="protein sequence ID" value="NML46717.1"/>
    <property type="molecule type" value="Genomic_DNA"/>
</dbReference>
<dbReference type="GO" id="GO:0016740">
    <property type="term" value="F:transferase activity"/>
    <property type="evidence" value="ECO:0007669"/>
    <property type="project" value="UniProtKB-KW"/>
</dbReference>
<comment type="catalytic activity">
    <reaction evidence="10">
        <text>L-threonyl-[protein] + FAD = FMN-L-threonyl-[protein] + AMP + H(+)</text>
        <dbReference type="Rhea" id="RHEA:36847"/>
        <dbReference type="Rhea" id="RHEA-COMP:11060"/>
        <dbReference type="Rhea" id="RHEA-COMP:11061"/>
        <dbReference type="ChEBI" id="CHEBI:15378"/>
        <dbReference type="ChEBI" id="CHEBI:30013"/>
        <dbReference type="ChEBI" id="CHEBI:57692"/>
        <dbReference type="ChEBI" id="CHEBI:74257"/>
        <dbReference type="ChEBI" id="CHEBI:456215"/>
        <dbReference type="EC" id="2.7.1.180"/>
    </reaction>
</comment>
<dbReference type="Pfam" id="PF02424">
    <property type="entry name" value="ApbE"/>
    <property type="match status" value="1"/>
</dbReference>
<organism evidence="11 12">
    <name type="scientific">Ramlibacter agri</name>
    <dbReference type="NCBI Taxonomy" id="2728837"/>
    <lineage>
        <taxon>Bacteria</taxon>
        <taxon>Pseudomonadati</taxon>
        <taxon>Pseudomonadota</taxon>
        <taxon>Betaproteobacteria</taxon>
        <taxon>Burkholderiales</taxon>
        <taxon>Comamonadaceae</taxon>
        <taxon>Ramlibacter</taxon>
    </lineage>
</organism>
<dbReference type="InterPro" id="IPR003374">
    <property type="entry name" value="ApbE-like_sf"/>
</dbReference>
<evidence type="ECO:0000256" key="10">
    <source>
        <dbReference type="ARBA" id="ARBA00048540"/>
    </source>
</evidence>
<keyword evidence="4" id="KW-0285">Flavoprotein</keyword>
<keyword evidence="7" id="KW-0274">FAD</keyword>
<dbReference type="PANTHER" id="PTHR30040">
    <property type="entry name" value="THIAMINE BIOSYNTHESIS LIPOPROTEIN APBE"/>
    <property type="match status" value="1"/>
</dbReference>
<name>A0A848H8C1_9BURK</name>
<evidence type="ECO:0000256" key="2">
    <source>
        <dbReference type="ARBA" id="ARBA00011955"/>
    </source>
</evidence>
<comment type="cofactor">
    <cofactor evidence="1">
        <name>Mg(2+)</name>
        <dbReference type="ChEBI" id="CHEBI:18420"/>
    </cofactor>
</comment>
<evidence type="ECO:0000313" key="11">
    <source>
        <dbReference type="EMBL" id="NML46717.1"/>
    </source>
</evidence>
<dbReference type="SUPFAM" id="SSF143631">
    <property type="entry name" value="ApbE-like"/>
    <property type="match status" value="1"/>
</dbReference>
<dbReference type="AlphaFoldDB" id="A0A848H8C1"/>
<dbReference type="InterPro" id="IPR024932">
    <property type="entry name" value="ApbE"/>
</dbReference>
<dbReference type="PANTHER" id="PTHR30040:SF2">
    <property type="entry name" value="FAD:PROTEIN FMN TRANSFERASE"/>
    <property type="match status" value="1"/>
</dbReference>
<evidence type="ECO:0000256" key="5">
    <source>
        <dbReference type="ARBA" id="ARBA00022679"/>
    </source>
</evidence>
<dbReference type="Gene3D" id="3.10.520.10">
    <property type="entry name" value="ApbE-like domains"/>
    <property type="match status" value="1"/>
</dbReference>
<sequence>MSEAILRRAQPWLGTLVTIQTEAAAGDEVTARRAIDAAFARVARVHALMSAHSADSDLARLARAAAGVPLALDPDTVAVLRIAQHWRAASRGAFDPEMAARRLAGRRPGIAAAQHGMGRLARLHILDERTVVSEDGPLPLDLGGIAKGYAVDRAVEVLQAAGLRSGLVNAGGDLRAFGPRTWSIEVQHAAVTARTRKLLRLHEGAVATSTGAAHNADFVATRRRAPAWQRGTVLAPDCATADALTKWVLQEREPSLRLRAALRSAGARLWRD</sequence>
<keyword evidence="8" id="KW-0460">Magnesium</keyword>
<evidence type="ECO:0000256" key="9">
    <source>
        <dbReference type="ARBA" id="ARBA00031306"/>
    </source>
</evidence>
<comment type="caution">
    <text evidence="11">The sequence shown here is derived from an EMBL/GenBank/DDBJ whole genome shotgun (WGS) entry which is preliminary data.</text>
</comment>
<keyword evidence="6" id="KW-0479">Metal-binding</keyword>
<evidence type="ECO:0000256" key="6">
    <source>
        <dbReference type="ARBA" id="ARBA00022723"/>
    </source>
</evidence>